<organism evidence="10 11">
    <name type="scientific">Fulvivirga lutea</name>
    <dbReference type="NCBI Taxonomy" id="2810512"/>
    <lineage>
        <taxon>Bacteria</taxon>
        <taxon>Pseudomonadati</taxon>
        <taxon>Bacteroidota</taxon>
        <taxon>Cytophagia</taxon>
        <taxon>Cytophagales</taxon>
        <taxon>Fulvivirgaceae</taxon>
        <taxon>Fulvivirga</taxon>
    </lineage>
</organism>
<dbReference type="EMBL" id="CP070608">
    <property type="protein sequence ID" value="QSE98131.1"/>
    <property type="molecule type" value="Genomic_DNA"/>
</dbReference>
<comment type="catalytic activity">
    <reaction evidence="7">
        <text>a (3S)-3-hydroxyacyl-CoA + NAD(+) = a 3-oxoacyl-CoA + NADH + H(+)</text>
        <dbReference type="Rhea" id="RHEA:22432"/>
        <dbReference type="ChEBI" id="CHEBI:15378"/>
        <dbReference type="ChEBI" id="CHEBI:57318"/>
        <dbReference type="ChEBI" id="CHEBI:57540"/>
        <dbReference type="ChEBI" id="CHEBI:57945"/>
        <dbReference type="ChEBI" id="CHEBI:90726"/>
        <dbReference type="EC" id="1.1.1.35"/>
    </reaction>
</comment>
<dbReference type="InterPro" id="IPR008927">
    <property type="entry name" value="6-PGluconate_DH-like_C_sf"/>
</dbReference>
<dbReference type="Pfam" id="PF02737">
    <property type="entry name" value="3HCDH_N"/>
    <property type="match status" value="1"/>
</dbReference>
<dbReference type="SUPFAM" id="SSF48179">
    <property type="entry name" value="6-phosphogluconate dehydrogenase C-terminal domain-like"/>
    <property type="match status" value="2"/>
</dbReference>
<dbReference type="PANTHER" id="PTHR48075:SF7">
    <property type="entry name" value="3-HYDROXYACYL-COA DEHYDROGENASE-RELATED"/>
    <property type="match status" value="1"/>
</dbReference>
<evidence type="ECO:0000313" key="10">
    <source>
        <dbReference type="EMBL" id="QSE98131.1"/>
    </source>
</evidence>
<dbReference type="Gene3D" id="1.10.1040.50">
    <property type="match status" value="1"/>
</dbReference>
<name>A0A974WGX7_9BACT</name>
<feature type="domain" description="3-hydroxyacyl-CoA dehydrogenase C-terminal" evidence="8">
    <location>
        <begin position="208"/>
        <end position="307"/>
    </location>
</feature>
<dbReference type="CDD" id="cd06558">
    <property type="entry name" value="crotonase-like"/>
    <property type="match status" value="1"/>
</dbReference>
<dbReference type="GO" id="GO:0003857">
    <property type="term" value="F:(3S)-3-hydroxyacyl-CoA dehydrogenase (NAD+) activity"/>
    <property type="evidence" value="ECO:0007669"/>
    <property type="project" value="UniProtKB-EC"/>
</dbReference>
<keyword evidence="11" id="KW-1185">Reference proteome</keyword>
<dbReference type="SUPFAM" id="SSF51735">
    <property type="entry name" value="NAD(P)-binding Rossmann-fold domains"/>
    <property type="match status" value="1"/>
</dbReference>
<evidence type="ECO:0000256" key="1">
    <source>
        <dbReference type="ARBA" id="ARBA00005005"/>
    </source>
</evidence>
<comment type="pathway">
    <text evidence="1">Lipid metabolism; fatty acid beta-oxidation.</text>
</comment>
<reference evidence="10" key="1">
    <citation type="submission" date="2021-02" db="EMBL/GenBank/DDBJ databases">
        <title>Fulvivirga sp. S481 isolated from sea water.</title>
        <authorList>
            <person name="Bae S.S."/>
            <person name="Baek K."/>
        </authorList>
    </citation>
    <scope>NUCLEOTIDE SEQUENCE</scope>
    <source>
        <strain evidence="10">S481</strain>
    </source>
</reference>
<dbReference type="AlphaFoldDB" id="A0A974WGX7"/>
<dbReference type="GO" id="GO:0070403">
    <property type="term" value="F:NAD+ binding"/>
    <property type="evidence" value="ECO:0007669"/>
    <property type="project" value="InterPro"/>
</dbReference>
<proteinExistence type="predicted"/>
<dbReference type="InterPro" id="IPR006108">
    <property type="entry name" value="3HC_DH_C"/>
</dbReference>
<dbReference type="Pfam" id="PF00378">
    <property type="entry name" value="ECH_1"/>
    <property type="match status" value="1"/>
</dbReference>
<evidence type="ECO:0000259" key="9">
    <source>
        <dbReference type="Pfam" id="PF02737"/>
    </source>
</evidence>
<evidence type="ECO:0000256" key="2">
    <source>
        <dbReference type="ARBA" id="ARBA00022832"/>
    </source>
</evidence>
<dbReference type="GO" id="GO:0016042">
    <property type="term" value="P:lipid catabolic process"/>
    <property type="evidence" value="ECO:0007669"/>
    <property type="project" value="UniProtKB-KW"/>
</dbReference>
<keyword evidence="6" id="KW-0443">Lipid metabolism</keyword>
<dbReference type="InterPro" id="IPR006176">
    <property type="entry name" value="3-OHacyl-CoA_DH_NAD-bd"/>
</dbReference>
<evidence type="ECO:0000259" key="8">
    <source>
        <dbReference type="Pfam" id="PF00725"/>
    </source>
</evidence>
<dbReference type="InterPro" id="IPR001753">
    <property type="entry name" value="Enoyl-CoA_hydra/iso"/>
</dbReference>
<keyword evidence="4" id="KW-0560">Oxidoreductase</keyword>
<dbReference type="InterPro" id="IPR036291">
    <property type="entry name" value="NAD(P)-bd_dom_sf"/>
</dbReference>
<dbReference type="SUPFAM" id="SSF52096">
    <property type="entry name" value="ClpP/crotonase"/>
    <property type="match status" value="1"/>
</dbReference>
<evidence type="ECO:0000256" key="7">
    <source>
        <dbReference type="ARBA" id="ARBA00049556"/>
    </source>
</evidence>
<evidence type="ECO:0000313" key="11">
    <source>
        <dbReference type="Proteomes" id="UP000662783"/>
    </source>
</evidence>
<sequence>MTRRIRKVAVLGSGIMGSRIACHFANIGVDVLLLDIVPRELNDQEKKKGLTLEDKVVRNRIVNDAFESTLKSKPASLYDKDFASRITLGNFDDDISKIKDYDWTIEVVVENLDIKKKVFEQVEKHRTPGTLITSNTSGIPIHLMLDGRSEDFQKHFCGTHFFNPPRYLRLLEIIPTPKTDPEITDFLMHYGDLFLGKTTVLAKDTPAFIANRVGIYAILKVIESMQKLGLNVDEVDKLTGPVIGRPKSATFRTSDVVGLDTLVKVATNLYEGLPNDEGRDTFKLPDVVGKLMENKWLGDKTGQGFYKKTKDDKGKTEILTLNLETLEYEPKKKASFGTLEATKPIENLKERFKPLLAGKDKAGEFYRDSFFALFKYVTNRIPEIADELYKIDDAVCAGFGWEVGPFETWDSIGIEKSIQQMEEMGYKPNKWVYDMLDAGIKTFYTAKDGVRHYYDIDSKSYKPVPGADEYIILDNIRESKVLWSNSGSTIFDLGDDVIGIEFHTKMNTLGGEVVEGINKAIDMAEKDYRGLVIGNQGAQFSAGANLGMVFMYAIEQEFDEVDFMIRHFQNTMMRVRYSSVPVVVAPHGLSLGGGCEMTMHADVVQAAAETYIGLVEVGVGLIPGGGGTKELTKRVSDGIQTGDVVLNDLQNAFMNIATAKVATSAEEARGMHILRPQDRISMNIDRQLADAKATVIELADAGYTMPVQASNIKVQGKTGMALFMAGVNGMRMGNYISDHDLKIANKIAYVMCGGDLSYPQEVTEQYLLDLEREAFLSLTGEKKTLERIQSILTTGKPLRN</sequence>
<dbReference type="PANTHER" id="PTHR48075">
    <property type="entry name" value="3-HYDROXYACYL-COA DEHYDROGENASE FAMILY PROTEIN"/>
    <property type="match status" value="1"/>
</dbReference>
<keyword evidence="2" id="KW-0276">Fatty acid metabolism</keyword>
<keyword evidence="3" id="KW-0442">Lipid degradation</keyword>
<dbReference type="Proteomes" id="UP000662783">
    <property type="component" value="Chromosome"/>
</dbReference>
<accession>A0A974WGX7</accession>
<keyword evidence="5" id="KW-0520">NAD</keyword>
<feature type="domain" description="3-hydroxyacyl-CoA dehydrogenase NAD binding" evidence="9">
    <location>
        <begin position="7"/>
        <end position="205"/>
    </location>
</feature>
<protein>
    <submittedName>
        <fullName evidence="10">3-hydroxyacyl-CoA dehydrogenase/enoyl-CoA hydratase family protein</fullName>
    </submittedName>
</protein>
<evidence type="ECO:0000256" key="5">
    <source>
        <dbReference type="ARBA" id="ARBA00023027"/>
    </source>
</evidence>
<dbReference type="Gene3D" id="3.90.226.10">
    <property type="entry name" value="2-enoyl-CoA Hydratase, Chain A, domain 1"/>
    <property type="match status" value="1"/>
</dbReference>
<evidence type="ECO:0000256" key="6">
    <source>
        <dbReference type="ARBA" id="ARBA00023098"/>
    </source>
</evidence>
<dbReference type="Gene3D" id="3.40.50.720">
    <property type="entry name" value="NAD(P)-binding Rossmann-like Domain"/>
    <property type="match status" value="1"/>
</dbReference>
<gene>
    <name evidence="10" type="ORF">JR347_03345</name>
</gene>
<dbReference type="GO" id="GO:0006631">
    <property type="term" value="P:fatty acid metabolic process"/>
    <property type="evidence" value="ECO:0007669"/>
    <property type="project" value="UniProtKB-KW"/>
</dbReference>
<dbReference type="RefSeq" id="WP_205722639.1">
    <property type="nucleotide sequence ID" value="NZ_CP070608.1"/>
</dbReference>
<evidence type="ECO:0000256" key="3">
    <source>
        <dbReference type="ARBA" id="ARBA00022963"/>
    </source>
</evidence>
<dbReference type="InterPro" id="IPR029045">
    <property type="entry name" value="ClpP/crotonase-like_dom_sf"/>
</dbReference>
<dbReference type="Pfam" id="PF00725">
    <property type="entry name" value="3HCDH"/>
    <property type="match status" value="1"/>
</dbReference>
<evidence type="ECO:0000256" key="4">
    <source>
        <dbReference type="ARBA" id="ARBA00023002"/>
    </source>
</evidence>
<dbReference type="KEGG" id="fuv:JR347_03345"/>